<evidence type="ECO:0000256" key="1">
    <source>
        <dbReference type="ARBA" id="ARBA00009924"/>
    </source>
</evidence>
<dbReference type="PIRSF" id="PIRSF028756">
    <property type="entry name" value="PPK2_prd"/>
    <property type="match status" value="1"/>
</dbReference>
<dbReference type="EMBL" id="UOEO01000049">
    <property type="protein sequence ID" value="VAW16311.1"/>
    <property type="molecule type" value="Genomic_DNA"/>
</dbReference>
<evidence type="ECO:0000256" key="2">
    <source>
        <dbReference type="ARBA" id="ARBA00022679"/>
    </source>
</evidence>
<keyword evidence="2 5" id="KW-0808">Transferase</keyword>
<organism evidence="5">
    <name type="scientific">hydrothermal vent metagenome</name>
    <dbReference type="NCBI Taxonomy" id="652676"/>
    <lineage>
        <taxon>unclassified sequences</taxon>
        <taxon>metagenomes</taxon>
        <taxon>ecological metagenomes</taxon>
    </lineage>
</organism>
<dbReference type="SUPFAM" id="SSF52540">
    <property type="entry name" value="P-loop containing nucleoside triphosphate hydrolases"/>
    <property type="match status" value="1"/>
</dbReference>
<evidence type="ECO:0000256" key="3">
    <source>
        <dbReference type="ARBA" id="ARBA00022777"/>
    </source>
</evidence>
<dbReference type="InterPro" id="IPR022488">
    <property type="entry name" value="PPK2-related"/>
</dbReference>
<dbReference type="Pfam" id="PF03976">
    <property type="entry name" value="PPK2"/>
    <property type="match status" value="1"/>
</dbReference>
<sequence length="288" mass="33452">MTTGFALDDFDIDDPHLSKTIADGAMVSGNYPYKKKLGRQRYERQLLAMQVELVKLQSHLNKRGERIIIVFEGRDAAGKGGAIKRYSENINPRQARVVALSKPSDRERSQWYFQRYVSHLPIAGETVLFDRSWYNRGVVEPVLGFCTPEQTEAFLGEAPEFERMLTNDGIYLFKFWLNISRLMQIKRFHQRRHDPLKNWKLSPIDLLALGKWDDYTKARNEMLRRTHSEHAPWMVIRANDKRRARLAVISHVLSTLGYKGKDEDKISQTDRKIAMKAPDFLTGINVDE</sequence>
<keyword evidence="3 5" id="KW-0418">Kinase</keyword>
<dbReference type="PANTHER" id="PTHR34383">
    <property type="entry name" value="POLYPHOSPHATE:AMP PHOSPHOTRANSFERASE-RELATED"/>
    <property type="match status" value="1"/>
</dbReference>
<dbReference type="InterPro" id="IPR027417">
    <property type="entry name" value="P-loop_NTPase"/>
</dbReference>
<accession>A0A3B0TCE8</accession>
<dbReference type="EC" id="2.7.4.1" evidence="5"/>
<dbReference type="InterPro" id="IPR022486">
    <property type="entry name" value="PPK2_PA0141"/>
</dbReference>
<reference evidence="5" key="1">
    <citation type="submission" date="2018-06" db="EMBL/GenBank/DDBJ databases">
        <authorList>
            <person name="Zhirakovskaya E."/>
        </authorList>
    </citation>
    <scope>NUCLEOTIDE SEQUENCE</scope>
</reference>
<comment type="similarity">
    <text evidence="1">Belongs to the polyphosphate kinase 2 (PPK2) family. Class I subfamily.</text>
</comment>
<protein>
    <submittedName>
        <fullName evidence="5">Polyphosphate kinase 2</fullName>
        <ecNumber evidence="5">2.7.4.1</ecNumber>
    </submittedName>
</protein>
<dbReference type="GO" id="GO:0006793">
    <property type="term" value="P:phosphorus metabolic process"/>
    <property type="evidence" value="ECO:0007669"/>
    <property type="project" value="InterPro"/>
</dbReference>
<dbReference type="AlphaFoldDB" id="A0A3B0TCE8"/>
<gene>
    <name evidence="5" type="ORF">MNBD_ALPHA12-1059</name>
</gene>
<dbReference type="PANTHER" id="PTHR34383:SF1">
    <property type="entry name" value="ADP-POLYPHOSPHATE PHOSPHOTRANSFERASE"/>
    <property type="match status" value="1"/>
</dbReference>
<dbReference type="Gene3D" id="3.40.50.300">
    <property type="entry name" value="P-loop containing nucleotide triphosphate hydrolases"/>
    <property type="match status" value="1"/>
</dbReference>
<dbReference type="InterPro" id="IPR016898">
    <property type="entry name" value="Polyphosphate_phosphotransfera"/>
</dbReference>
<evidence type="ECO:0000313" key="5">
    <source>
        <dbReference type="EMBL" id="VAW16311.1"/>
    </source>
</evidence>
<evidence type="ECO:0000259" key="4">
    <source>
        <dbReference type="Pfam" id="PF03976"/>
    </source>
</evidence>
<proteinExistence type="inferred from homology"/>
<name>A0A3B0TCE8_9ZZZZ</name>
<dbReference type="GO" id="GO:0008976">
    <property type="term" value="F:polyphosphate kinase activity"/>
    <property type="evidence" value="ECO:0007669"/>
    <property type="project" value="UniProtKB-EC"/>
</dbReference>
<feature type="domain" description="Polyphosphate kinase-2-related" evidence="4">
    <location>
        <begin position="38"/>
        <end position="262"/>
    </location>
</feature>
<dbReference type="NCBIfam" id="TIGR03707">
    <property type="entry name" value="PPK2_P_aer"/>
    <property type="match status" value="1"/>
</dbReference>